<dbReference type="GO" id="GO:0000018">
    <property type="term" value="P:regulation of DNA recombination"/>
    <property type="evidence" value="ECO:0007669"/>
    <property type="project" value="TreeGrafter"/>
</dbReference>
<dbReference type="PANTHER" id="PTHR38103:SF1">
    <property type="entry name" value="RECOMBINATION-ASSOCIATED PROTEIN RDGC"/>
    <property type="match status" value="1"/>
</dbReference>
<dbReference type="EMBL" id="MT161385">
    <property type="protein sequence ID" value="QJI53023.1"/>
    <property type="molecule type" value="Genomic_DNA"/>
</dbReference>
<organism evidence="5 6">
    <name type="scientific">Xanthomonas phage FoX4</name>
    <dbReference type="NCBI Taxonomy" id="2723900"/>
    <lineage>
        <taxon>Viruses</taxon>
        <taxon>Duplodnaviria</taxon>
        <taxon>Heunggongvirae</taxon>
        <taxon>Uroviricota</taxon>
        <taxon>Caudoviricetes</taxon>
        <taxon>Foxquatrovirus</taxon>
        <taxon>Foxquatrovirus fox4</taxon>
    </lineage>
</organism>
<keyword evidence="2" id="KW-0963">Cytoplasm</keyword>
<dbReference type="PANTHER" id="PTHR38103">
    <property type="entry name" value="RECOMBINATION-ASSOCIATED PROTEIN RDGC"/>
    <property type="match status" value="1"/>
</dbReference>
<name>A0A858WMP6_9CAUD</name>
<evidence type="ECO:0000313" key="6">
    <source>
        <dbReference type="Proteomes" id="UP000671952"/>
    </source>
</evidence>
<feature type="compositionally biased region" description="Acidic residues" evidence="4">
    <location>
        <begin position="395"/>
        <end position="408"/>
    </location>
</feature>
<evidence type="ECO:0000256" key="1">
    <source>
        <dbReference type="ARBA" id="ARBA00004453"/>
    </source>
</evidence>
<proteinExistence type="predicted"/>
<keyword evidence="6" id="KW-1185">Reference proteome</keyword>
<dbReference type="GO" id="GO:0009295">
    <property type="term" value="C:nucleoid"/>
    <property type="evidence" value="ECO:0007669"/>
    <property type="project" value="UniProtKB-SubCell"/>
</dbReference>
<feature type="region of interest" description="Disordered" evidence="4">
    <location>
        <begin position="386"/>
        <end position="408"/>
    </location>
</feature>
<dbReference type="Pfam" id="PF04381">
    <property type="entry name" value="RdgC"/>
    <property type="match status" value="1"/>
</dbReference>
<evidence type="ECO:0000313" key="5">
    <source>
        <dbReference type="EMBL" id="QJI53023.1"/>
    </source>
</evidence>
<accession>A0A858WMP6</accession>
<reference evidence="5" key="1">
    <citation type="submission" date="2020-03" db="EMBL/GenBank/DDBJ databases">
        <title>Development of an integrated pest management strategy to control Xanthomonas campestris pv. campestris by using bacteriophages.</title>
        <authorList>
            <person name="Holtappels D."/>
            <person name="Rombouts S."/>
            <person name="Lavigne R."/>
            <person name="Wagemans J."/>
        </authorList>
    </citation>
    <scope>NUCLEOTIDE SEQUENCE</scope>
</reference>
<protein>
    <submittedName>
        <fullName evidence="5">Recombination associated protein</fullName>
    </submittedName>
</protein>
<evidence type="ECO:0000256" key="2">
    <source>
        <dbReference type="ARBA" id="ARBA00022490"/>
    </source>
</evidence>
<dbReference type="InterPro" id="IPR007476">
    <property type="entry name" value="RdgC"/>
</dbReference>
<comment type="subcellular location">
    <subcellularLocation>
        <location evidence="1">Cytoplasm</location>
        <location evidence="1">Nucleoid</location>
    </subcellularLocation>
</comment>
<keyword evidence="3" id="KW-0233">DNA recombination</keyword>
<dbReference type="GO" id="GO:0006310">
    <property type="term" value="P:DNA recombination"/>
    <property type="evidence" value="ECO:0007669"/>
    <property type="project" value="UniProtKB-KW"/>
</dbReference>
<sequence length="408" mass="45317">MIKSFTTLLLEQEAFSTIDACFDSMDNLDDQFRAHDPDVTQWHSMGIATVTGAFEGDSYAAAGTTMIVIEKRERILPGKVIRKAVDARVKRLEEAGGRNLSRREKSQIRDGVEADLLPQAFIRETQIPVCLMRAGGSKNGGYLIIASTSARIVEDVVTLLRKAFDIAFGYVPLLREQLIPPMLNAILDDGELVEERFHAAASAKFKGADRVVTVKNIELYSDTVSRLRQDGFRPMEMSLSFKEDSEFKINSKGVISGFKLYDLAAQLEGVDESNDAETFAASFLIYMRAIGDLLEELRVVMVNLLKAEGAEETKVDAEDPGTGQTGWGEDVKRYWYHAESDSVCTTDTAADVETMFNTADGALCCEIDEDVYLGHIERLEEEETNRRKVYALADADPDADEEEDDGEL</sequence>
<gene>
    <name evidence="5" type="ORF">XccvBFoX4_gp69c</name>
</gene>
<evidence type="ECO:0000256" key="4">
    <source>
        <dbReference type="SAM" id="MobiDB-lite"/>
    </source>
</evidence>
<dbReference type="Proteomes" id="UP000671952">
    <property type="component" value="Segment"/>
</dbReference>
<dbReference type="GO" id="GO:0003690">
    <property type="term" value="F:double-stranded DNA binding"/>
    <property type="evidence" value="ECO:0007669"/>
    <property type="project" value="TreeGrafter"/>
</dbReference>
<evidence type="ECO:0000256" key="3">
    <source>
        <dbReference type="ARBA" id="ARBA00023172"/>
    </source>
</evidence>